<organism evidence="1 2">
    <name type="scientific">Secundilactobacillus malefermentans</name>
    <dbReference type="NCBI Taxonomy" id="176292"/>
    <lineage>
        <taxon>Bacteria</taxon>
        <taxon>Bacillati</taxon>
        <taxon>Bacillota</taxon>
        <taxon>Bacilli</taxon>
        <taxon>Lactobacillales</taxon>
        <taxon>Lactobacillaceae</taxon>
        <taxon>Secundilactobacillus</taxon>
    </lineage>
</organism>
<reference evidence="1 2" key="1">
    <citation type="journal article" date="2019" name="Appl. Microbiol. Biotechnol.">
        <title>Uncovering carbohydrate metabolism through a genotype-phenotype association study of 56 lactic acid bacteria genomes.</title>
        <authorList>
            <person name="Buron-Moles G."/>
            <person name="Chailyan A."/>
            <person name="Dolejs I."/>
            <person name="Forster J."/>
            <person name="Miks M.H."/>
        </authorList>
    </citation>
    <scope>NUCLEOTIDE SEQUENCE [LARGE SCALE GENOMIC DNA]</scope>
    <source>
        <strain evidence="1 2">ATCC 49373</strain>
    </source>
</reference>
<dbReference type="OrthoDB" id="2156798at2"/>
<gene>
    <name evidence="1" type="ORF">C5L31_002143</name>
</gene>
<accession>A0A4R5NSC9</accession>
<dbReference type="STRING" id="1122149.FD44_GL001825"/>
<protein>
    <submittedName>
        <fullName evidence="1">Uncharacterized protein</fullName>
    </submittedName>
</protein>
<name>A0A4R5NSC9_9LACO</name>
<evidence type="ECO:0000313" key="1">
    <source>
        <dbReference type="EMBL" id="TDG79924.1"/>
    </source>
</evidence>
<dbReference type="EMBL" id="PUFO01000016">
    <property type="protein sequence ID" value="TDG79924.1"/>
    <property type="molecule type" value="Genomic_DNA"/>
</dbReference>
<evidence type="ECO:0000313" key="2">
    <source>
        <dbReference type="Proteomes" id="UP000294854"/>
    </source>
</evidence>
<sequence length="102" mass="11958">MLLEDNYSEQPLIPVQLITVTPHKLLAITENHQVVFVNVPKEATKKRDKTYWESLKDIARSEIWIPITEVGHYLIDTDWLAEDEGQLTYIEAIDERHDKQTK</sequence>
<dbReference type="AlphaFoldDB" id="A0A4R5NSC9"/>
<dbReference type="RefSeq" id="WP_010620319.1">
    <property type="nucleotide sequence ID" value="NZ_CP042371.1"/>
</dbReference>
<keyword evidence="2" id="KW-1185">Reference proteome</keyword>
<proteinExistence type="predicted"/>
<comment type="caution">
    <text evidence="1">The sequence shown here is derived from an EMBL/GenBank/DDBJ whole genome shotgun (WGS) entry which is preliminary data.</text>
</comment>
<dbReference type="Proteomes" id="UP000294854">
    <property type="component" value="Unassembled WGS sequence"/>
</dbReference>